<evidence type="ECO:0000313" key="2">
    <source>
        <dbReference type="Proteomes" id="UP000032142"/>
    </source>
</evidence>
<dbReference type="AlphaFoldDB" id="A0A0B0PKR3"/>
<gene>
    <name evidence="1" type="ORF">F383_33079</name>
</gene>
<name>A0A0B0PKR3_GOSAR</name>
<organism evidence="1 2">
    <name type="scientific">Gossypium arboreum</name>
    <name type="common">Tree cotton</name>
    <name type="synonym">Gossypium nanking</name>
    <dbReference type="NCBI Taxonomy" id="29729"/>
    <lineage>
        <taxon>Eukaryota</taxon>
        <taxon>Viridiplantae</taxon>
        <taxon>Streptophyta</taxon>
        <taxon>Embryophyta</taxon>
        <taxon>Tracheophyta</taxon>
        <taxon>Spermatophyta</taxon>
        <taxon>Magnoliopsida</taxon>
        <taxon>eudicotyledons</taxon>
        <taxon>Gunneridae</taxon>
        <taxon>Pentapetalae</taxon>
        <taxon>rosids</taxon>
        <taxon>malvids</taxon>
        <taxon>Malvales</taxon>
        <taxon>Malvaceae</taxon>
        <taxon>Malvoideae</taxon>
        <taxon>Gossypium</taxon>
    </lineage>
</organism>
<proteinExistence type="predicted"/>
<dbReference type="EMBL" id="KN439683">
    <property type="protein sequence ID" value="KHG27048.1"/>
    <property type="molecule type" value="Genomic_DNA"/>
</dbReference>
<accession>A0A0B0PKR3</accession>
<evidence type="ECO:0000313" key="1">
    <source>
        <dbReference type="EMBL" id="KHG27048.1"/>
    </source>
</evidence>
<sequence>MTLRLFKFLCKIISGIWHRYEFSCKIIT</sequence>
<dbReference type="Proteomes" id="UP000032142">
    <property type="component" value="Unassembled WGS sequence"/>
</dbReference>
<keyword evidence="2" id="KW-1185">Reference proteome</keyword>
<reference evidence="2" key="1">
    <citation type="submission" date="2014-09" db="EMBL/GenBank/DDBJ databases">
        <authorList>
            <person name="Mudge J."/>
            <person name="Ramaraj T."/>
            <person name="Lindquist I.E."/>
            <person name="Bharti A.K."/>
            <person name="Sundararajan A."/>
            <person name="Cameron C.T."/>
            <person name="Woodward J.E."/>
            <person name="May G.D."/>
            <person name="Brubaker C."/>
            <person name="Broadhvest J."/>
            <person name="Wilkins T.A."/>
        </authorList>
    </citation>
    <scope>NUCLEOTIDE SEQUENCE</scope>
    <source>
        <strain evidence="2">cv. AKA8401</strain>
    </source>
</reference>
<protein>
    <submittedName>
        <fullName evidence="1">Uncharacterized protein</fullName>
    </submittedName>
</protein>